<evidence type="ECO:0000313" key="2">
    <source>
        <dbReference type="Proteomes" id="UP000238348"/>
    </source>
</evidence>
<protein>
    <submittedName>
        <fullName evidence="1">Uncharacterized protein</fullName>
    </submittedName>
</protein>
<dbReference type="OrthoDB" id="287308at2"/>
<evidence type="ECO:0000313" key="1">
    <source>
        <dbReference type="EMBL" id="AUX47606.1"/>
    </source>
</evidence>
<dbReference type="AlphaFoldDB" id="A0A2L0F7P1"/>
<dbReference type="RefSeq" id="WP_104985596.1">
    <property type="nucleotide sequence ID" value="NZ_CP012673.1"/>
</dbReference>
<dbReference type="Proteomes" id="UP000238348">
    <property type="component" value="Chromosome"/>
</dbReference>
<accession>A0A2L0F7P1</accession>
<proteinExistence type="predicted"/>
<sequence>MHEKDEVAARLIAWHFRIEPELRAVYRIIATDENAAGEPIKLLEVNAASVETGRVVPFAFGAAGDITYPSVVAEVTPAEMDAIRQRKIPLPAGWSLETAREFLRPRDAGAA</sequence>
<name>A0A2L0F7P1_SORCE</name>
<dbReference type="EMBL" id="CP012673">
    <property type="protein sequence ID" value="AUX47606.1"/>
    <property type="molecule type" value="Genomic_DNA"/>
</dbReference>
<organism evidence="1 2">
    <name type="scientific">Sorangium cellulosum</name>
    <name type="common">Polyangium cellulosum</name>
    <dbReference type="NCBI Taxonomy" id="56"/>
    <lineage>
        <taxon>Bacteria</taxon>
        <taxon>Pseudomonadati</taxon>
        <taxon>Myxococcota</taxon>
        <taxon>Polyangia</taxon>
        <taxon>Polyangiales</taxon>
        <taxon>Polyangiaceae</taxon>
        <taxon>Sorangium</taxon>
    </lineage>
</organism>
<reference evidence="1 2" key="1">
    <citation type="submission" date="2015-09" db="EMBL/GenBank/DDBJ databases">
        <title>Sorangium comparison.</title>
        <authorList>
            <person name="Zaburannyi N."/>
            <person name="Bunk B."/>
            <person name="Overmann J."/>
            <person name="Mueller R."/>
        </authorList>
    </citation>
    <scope>NUCLEOTIDE SEQUENCE [LARGE SCALE GENOMIC DNA]</scope>
    <source>
        <strain evidence="1 2">So ce26</strain>
    </source>
</reference>
<gene>
    <name evidence="1" type="ORF">SOCE26_091280</name>
</gene>